<dbReference type="Pfam" id="PF10184">
    <property type="entry name" value="DUF2358"/>
    <property type="match status" value="1"/>
</dbReference>
<dbReference type="InterPro" id="IPR011256">
    <property type="entry name" value="Reg_factor_effector_dom_sf"/>
</dbReference>
<protein>
    <submittedName>
        <fullName evidence="2">Regulatory factor, effector binding domain-containing protein</fullName>
    </submittedName>
</protein>
<keyword evidence="3" id="KW-1185">Reference proteome</keyword>
<dbReference type="InterPro" id="IPR032710">
    <property type="entry name" value="NTF2-like_dom_sf"/>
</dbReference>
<comment type="similarity">
    <text evidence="1">Belongs to the HEBP family.</text>
</comment>
<evidence type="ECO:0000313" key="3">
    <source>
        <dbReference type="Proteomes" id="UP000815325"/>
    </source>
</evidence>
<accession>A0ABQ7H2B2</accession>
<comment type="caution">
    <text evidence="2">The sequence shown here is derived from an EMBL/GenBank/DDBJ whole genome shotgun (WGS) entry which is preliminary data.</text>
</comment>
<organism evidence="2 3">
    <name type="scientific">Dunaliella salina</name>
    <name type="common">Green alga</name>
    <name type="synonym">Protococcus salinus</name>
    <dbReference type="NCBI Taxonomy" id="3046"/>
    <lineage>
        <taxon>Eukaryota</taxon>
        <taxon>Viridiplantae</taxon>
        <taxon>Chlorophyta</taxon>
        <taxon>core chlorophytes</taxon>
        <taxon>Chlorophyceae</taxon>
        <taxon>CS clade</taxon>
        <taxon>Chlamydomonadales</taxon>
        <taxon>Dunaliellaceae</taxon>
        <taxon>Dunaliella</taxon>
    </lineage>
</organism>
<sequence>MLLRSGHSCLLSQRPAATNPIHHAAASTPRNPPLFRGHKMSLRGRPVCSAATTEQEETALQASQKPAFDINERVEFLKEDLKHLFDGKGITASAYDDVVEFRDPITQYDNLQGYLFNIQMLKQVFDPVIEMHDIRAIGPYAVLTRWTMTMFFIPARLLPIPFKPTLQFTGTSTYGFNPENGRINKHIDTWDSINNQKFFSPEAAADVFRQLTDVKTTPQSLEQPQYRVIRRAADYQIRRYDPFVVAQTFMDGVKASGSTTEPAEFVNPAGWWSGNSVDSGRLDTTTLPPPQPGVDVTLRKESMGTVAARAFTGLAFPGEVEEQAKELFAALKRDNVPFDESSGWRLARYNDPGTLPPLRRNEVMVKLADNYDPLWAPGELEAFTANFGKHATA</sequence>
<dbReference type="Gene3D" id="3.20.80.10">
    <property type="entry name" value="Regulatory factor, effector binding domain"/>
    <property type="match status" value="2"/>
</dbReference>
<gene>
    <name evidence="2" type="ORF">DUNSADRAFT_14839</name>
</gene>
<evidence type="ECO:0000256" key="1">
    <source>
        <dbReference type="ARBA" id="ARBA00009817"/>
    </source>
</evidence>
<proteinExistence type="inferred from homology"/>
<dbReference type="SUPFAM" id="SSF55136">
    <property type="entry name" value="Probable bacterial effector-binding domain"/>
    <property type="match status" value="1"/>
</dbReference>
<evidence type="ECO:0000313" key="2">
    <source>
        <dbReference type="EMBL" id="KAF5840983.1"/>
    </source>
</evidence>
<dbReference type="PANTHER" id="PTHR11220:SF1">
    <property type="entry name" value="HEME-BINDING PROTEIN 2"/>
    <property type="match status" value="1"/>
</dbReference>
<dbReference type="Proteomes" id="UP000815325">
    <property type="component" value="Unassembled WGS sequence"/>
</dbReference>
<dbReference type="PANTHER" id="PTHR11220">
    <property type="entry name" value="HEME-BINDING PROTEIN-RELATED"/>
    <property type="match status" value="1"/>
</dbReference>
<dbReference type="Pfam" id="PF04832">
    <property type="entry name" value="SOUL"/>
    <property type="match status" value="1"/>
</dbReference>
<reference evidence="2" key="1">
    <citation type="submission" date="2017-08" db="EMBL/GenBank/DDBJ databases">
        <authorList>
            <person name="Polle J.E."/>
            <person name="Barry K."/>
            <person name="Cushman J."/>
            <person name="Schmutz J."/>
            <person name="Tran D."/>
            <person name="Hathwaick L.T."/>
            <person name="Yim W.C."/>
            <person name="Jenkins J."/>
            <person name="Mckie-Krisberg Z.M."/>
            <person name="Prochnik S."/>
            <person name="Lindquist E."/>
            <person name="Dockter R.B."/>
            <person name="Adam C."/>
            <person name="Molina H."/>
            <person name="Bunkerborg J."/>
            <person name="Jin E."/>
            <person name="Buchheim M."/>
            <person name="Magnuson J."/>
        </authorList>
    </citation>
    <scope>NUCLEOTIDE SEQUENCE</scope>
    <source>
        <strain evidence="2">CCAP 19/18</strain>
    </source>
</reference>
<dbReference type="SUPFAM" id="SSF54427">
    <property type="entry name" value="NTF2-like"/>
    <property type="match status" value="1"/>
</dbReference>
<dbReference type="InterPro" id="IPR018790">
    <property type="entry name" value="DUF2358"/>
</dbReference>
<dbReference type="InterPro" id="IPR006917">
    <property type="entry name" value="SOUL_heme-bd"/>
</dbReference>
<name>A0ABQ7H2B2_DUNSA</name>
<dbReference type="EMBL" id="MU069498">
    <property type="protein sequence ID" value="KAF5840983.1"/>
    <property type="molecule type" value="Genomic_DNA"/>
</dbReference>